<dbReference type="GO" id="GO:0016747">
    <property type="term" value="F:acyltransferase activity, transferring groups other than amino-acyl groups"/>
    <property type="evidence" value="ECO:0007669"/>
    <property type="project" value="InterPro"/>
</dbReference>
<dbReference type="EMBL" id="JACCBV010000001">
    <property type="protein sequence ID" value="NYE19599.1"/>
    <property type="molecule type" value="Genomic_DNA"/>
</dbReference>
<keyword evidence="2" id="KW-0808">Transferase</keyword>
<gene>
    <name evidence="2" type="ORF">BJ991_001627</name>
</gene>
<dbReference type="PROSITE" id="PS51186">
    <property type="entry name" value="GNAT"/>
    <property type="match status" value="1"/>
</dbReference>
<dbReference type="AlphaFoldDB" id="A0A7Y9KLC6"/>
<dbReference type="InterPro" id="IPR016181">
    <property type="entry name" value="Acyl_CoA_acyltransferase"/>
</dbReference>
<comment type="caution">
    <text evidence="2">The sequence shown here is derived from an EMBL/GenBank/DDBJ whole genome shotgun (WGS) entry which is preliminary data.</text>
</comment>
<dbReference type="SUPFAM" id="SSF55729">
    <property type="entry name" value="Acyl-CoA N-acyltransferases (Nat)"/>
    <property type="match status" value="1"/>
</dbReference>
<evidence type="ECO:0000259" key="1">
    <source>
        <dbReference type="PROSITE" id="PS51186"/>
    </source>
</evidence>
<dbReference type="PANTHER" id="PTHR39173:SF1">
    <property type="entry name" value="ACETYLTRANSFERASE"/>
    <property type="match status" value="1"/>
</dbReference>
<evidence type="ECO:0000313" key="2">
    <source>
        <dbReference type="EMBL" id="NYE19599.1"/>
    </source>
</evidence>
<dbReference type="Proteomes" id="UP000576969">
    <property type="component" value="Unassembled WGS sequence"/>
</dbReference>
<organism evidence="2 3">
    <name type="scientific">Microbacterium immunditiarum</name>
    <dbReference type="NCBI Taxonomy" id="337480"/>
    <lineage>
        <taxon>Bacteria</taxon>
        <taxon>Bacillati</taxon>
        <taxon>Actinomycetota</taxon>
        <taxon>Actinomycetes</taxon>
        <taxon>Micrococcales</taxon>
        <taxon>Microbacteriaceae</taxon>
        <taxon>Microbacterium</taxon>
    </lineage>
</organism>
<name>A0A7Y9KLC6_9MICO</name>
<accession>A0A7Y9KLC6</accession>
<feature type="domain" description="N-acetyltransferase" evidence="1">
    <location>
        <begin position="17"/>
        <end position="181"/>
    </location>
</feature>
<keyword evidence="3" id="KW-1185">Reference proteome</keyword>
<reference evidence="2 3" key="1">
    <citation type="submission" date="2020-07" db="EMBL/GenBank/DDBJ databases">
        <title>Sequencing the genomes of 1000 actinobacteria strains.</title>
        <authorList>
            <person name="Klenk H.-P."/>
        </authorList>
    </citation>
    <scope>NUCLEOTIDE SEQUENCE [LARGE SCALE GENOMIC DNA]</scope>
    <source>
        <strain evidence="2 3">DSM 24662</strain>
    </source>
</reference>
<evidence type="ECO:0000313" key="3">
    <source>
        <dbReference type="Proteomes" id="UP000576969"/>
    </source>
</evidence>
<dbReference type="Pfam" id="PF13302">
    <property type="entry name" value="Acetyltransf_3"/>
    <property type="match status" value="1"/>
</dbReference>
<dbReference type="RefSeq" id="WP_179489053.1">
    <property type="nucleotide sequence ID" value="NZ_JACCBV010000001.1"/>
</dbReference>
<dbReference type="PANTHER" id="PTHR39173">
    <property type="entry name" value="ACETYLTRANSFERASE"/>
    <property type="match status" value="1"/>
</dbReference>
<protein>
    <submittedName>
        <fullName evidence="2">Putative acetyltransferase</fullName>
    </submittedName>
</protein>
<sequence>MISLVLPDHARRDSWLAAIDEIDAADLHGFSTFGFDVHELGDPDVFDLWLQREIRQRTEGQDGFVPATVWWIIDDSNPTEVLGSIHLRHELNEVLLAEGGHIGYAVRPSARGRGVATAALKLCLEEARRRGIVKVLVVCETGNSASGRTILAADGVLENVHGTLERYWIELDDGRGGESAA</sequence>
<dbReference type="InterPro" id="IPR000182">
    <property type="entry name" value="GNAT_dom"/>
</dbReference>
<dbReference type="CDD" id="cd04301">
    <property type="entry name" value="NAT_SF"/>
    <property type="match status" value="1"/>
</dbReference>
<proteinExistence type="predicted"/>
<dbReference type="Gene3D" id="3.40.630.30">
    <property type="match status" value="1"/>
</dbReference>